<keyword evidence="1" id="KW-0472">Membrane</keyword>
<dbReference type="Proteomes" id="UP000004816">
    <property type="component" value="Unassembled WGS sequence"/>
</dbReference>
<dbReference type="PANTHER" id="PTHR33371:SF18">
    <property type="entry name" value="MCE-FAMILY PROTEIN MCE3C"/>
    <property type="match status" value="1"/>
</dbReference>
<keyword evidence="1" id="KW-0812">Transmembrane</keyword>
<dbReference type="InterPro" id="IPR003399">
    <property type="entry name" value="Mce/MlaD"/>
</dbReference>
<dbReference type="AlphaFoldDB" id="E5XTR0"/>
<dbReference type="STRING" id="679197.HMPREF9336_02882"/>
<accession>E5XTR0</accession>
<gene>
    <name evidence="3" type="ORF">HMPREF9336_02882</name>
</gene>
<comment type="caution">
    <text evidence="3">The sequence shown here is derived from an EMBL/GenBank/DDBJ whole genome shotgun (WGS) entry which is preliminary data.</text>
</comment>
<evidence type="ECO:0000313" key="4">
    <source>
        <dbReference type="Proteomes" id="UP000004816"/>
    </source>
</evidence>
<organism evidence="3 4">
    <name type="scientific">Segniliparus rugosus (strain ATCC BAA-974 / DSM 45345 / CCUG 50838 / CIP 108380 / JCM 13579 / CDC 945)</name>
    <dbReference type="NCBI Taxonomy" id="679197"/>
    <lineage>
        <taxon>Bacteria</taxon>
        <taxon>Bacillati</taxon>
        <taxon>Actinomycetota</taxon>
        <taxon>Actinomycetes</taxon>
        <taxon>Mycobacteriales</taxon>
        <taxon>Segniliparaceae</taxon>
        <taxon>Segniliparus</taxon>
    </lineage>
</organism>
<dbReference type="OrthoDB" id="4379218at2"/>
<dbReference type="PANTHER" id="PTHR33371">
    <property type="entry name" value="INTERMEMBRANE PHOSPHOLIPID TRANSPORT SYSTEM BINDING PROTEIN MLAD-RELATED"/>
    <property type="match status" value="1"/>
</dbReference>
<sequence length="343" mass="37847">MKLFKKPATAALDEGAAIKRHRWIGVTSIIVVVSLLVATAWIFLSPFGGRSYTAHMTTSGGIRPGDDVRVAGISVGKITSVRLDRTEVRMAFTVTSSVFVGSDTSLEIKLLTPLGGRYVAVHPEGDTPLGEKTIPSSRVVLPFTLPDIIRAAEPIVKKVDGQVIHDTFSEIAKSTNQYPDSLRNVLQATNTMTNAMTRVENDYKKVVAIAQEYSSVLIANRHQLQTLLERAVIILRLTQSKGTELLYLISQGSDLLRTLKRLVVFYGDTLEPVVNSIDDLFDITYAHVDRVGQALDGIGQLLRIVMPMLHGEGIFLNDKNQIMDENHVEPRPDICVPNIFRQC</sequence>
<dbReference type="GO" id="GO:0005576">
    <property type="term" value="C:extracellular region"/>
    <property type="evidence" value="ECO:0007669"/>
    <property type="project" value="TreeGrafter"/>
</dbReference>
<dbReference type="HOGENOM" id="CLU_026704_0_0_11"/>
<keyword evidence="4" id="KW-1185">Reference proteome</keyword>
<reference evidence="3 4" key="1">
    <citation type="journal article" date="2011" name="Stand. Genomic Sci.">
        <title>High quality draft genome sequence of Segniliparus rugosus CDC 945(T)= (ATCC BAA-974(T)).</title>
        <authorList>
            <person name="Earl A.M."/>
            <person name="Desjardins C.A."/>
            <person name="Fitzgerald M.G."/>
            <person name="Arachchi H.M."/>
            <person name="Zeng Q."/>
            <person name="Mehta T."/>
            <person name="Griggs A."/>
            <person name="Birren B.W."/>
            <person name="Toney N.C."/>
            <person name="Carr J."/>
            <person name="Posey J."/>
            <person name="Butler W.R."/>
        </authorList>
    </citation>
    <scope>NUCLEOTIDE SEQUENCE [LARGE SCALE GENOMIC DNA]</scope>
    <source>
        <strain evidence="4">ATCC BAA-974 / DSM 45345 / CCUG 50838 / CIP 108380 / JCM 13579 / CDC 945</strain>
    </source>
</reference>
<name>E5XTR0_SEGRC</name>
<dbReference type="EMBL" id="ACZI02000001">
    <property type="protein sequence ID" value="EFV12263.1"/>
    <property type="molecule type" value="Genomic_DNA"/>
</dbReference>
<evidence type="ECO:0000256" key="1">
    <source>
        <dbReference type="SAM" id="Phobius"/>
    </source>
</evidence>
<keyword evidence="1" id="KW-1133">Transmembrane helix</keyword>
<feature type="transmembrane region" description="Helical" evidence="1">
    <location>
        <begin position="21"/>
        <end position="44"/>
    </location>
</feature>
<dbReference type="RefSeq" id="WP_007471522.1">
    <property type="nucleotide sequence ID" value="NZ_KI391953.1"/>
</dbReference>
<evidence type="ECO:0000313" key="3">
    <source>
        <dbReference type="EMBL" id="EFV12263.1"/>
    </source>
</evidence>
<proteinExistence type="predicted"/>
<dbReference type="Pfam" id="PF02470">
    <property type="entry name" value="MlaD"/>
    <property type="match status" value="1"/>
</dbReference>
<feature type="domain" description="Mce/MlaD" evidence="2">
    <location>
        <begin position="49"/>
        <end position="123"/>
    </location>
</feature>
<dbReference type="eggNOG" id="COG1463">
    <property type="taxonomic scope" value="Bacteria"/>
</dbReference>
<protein>
    <submittedName>
        <fullName evidence="3">Virulence factor Mce family protein</fullName>
    </submittedName>
</protein>
<evidence type="ECO:0000259" key="2">
    <source>
        <dbReference type="Pfam" id="PF02470"/>
    </source>
</evidence>
<dbReference type="InterPro" id="IPR052336">
    <property type="entry name" value="MlaD_Phospholipid_Transporter"/>
</dbReference>